<dbReference type="Proteomes" id="UP000604825">
    <property type="component" value="Unassembled WGS sequence"/>
</dbReference>
<dbReference type="AlphaFoldDB" id="A0A811S082"/>
<name>A0A811S082_9POAL</name>
<evidence type="ECO:0000313" key="4">
    <source>
        <dbReference type="Proteomes" id="UP000604825"/>
    </source>
</evidence>
<comment type="similarity">
    <text evidence="1 2">Belongs to the prohibitin family.</text>
</comment>
<dbReference type="GO" id="GO:0007005">
    <property type="term" value="P:mitochondrion organization"/>
    <property type="evidence" value="ECO:0007669"/>
    <property type="project" value="TreeGrafter"/>
</dbReference>
<evidence type="ECO:0000256" key="2">
    <source>
        <dbReference type="RuleBase" id="RU366048"/>
    </source>
</evidence>
<dbReference type="GO" id="GO:0005743">
    <property type="term" value="C:mitochondrial inner membrane"/>
    <property type="evidence" value="ECO:0007669"/>
    <property type="project" value="UniProtKB-SubCell"/>
</dbReference>
<evidence type="ECO:0000256" key="1">
    <source>
        <dbReference type="ARBA" id="ARBA00009658"/>
    </source>
</evidence>
<organism evidence="3 4">
    <name type="scientific">Miscanthus lutarioriparius</name>
    <dbReference type="NCBI Taxonomy" id="422564"/>
    <lineage>
        <taxon>Eukaryota</taxon>
        <taxon>Viridiplantae</taxon>
        <taxon>Streptophyta</taxon>
        <taxon>Embryophyta</taxon>
        <taxon>Tracheophyta</taxon>
        <taxon>Spermatophyta</taxon>
        <taxon>Magnoliopsida</taxon>
        <taxon>Liliopsida</taxon>
        <taxon>Poales</taxon>
        <taxon>Poaceae</taxon>
        <taxon>PACMAD clade</taxon>
        <taxon>Panicoideae</taxon>
        <taxon>Andropogonodae</taxon>
        <taxon>Andropogoneae</taxon>
        <taxon>Saccharinae</taxon>
        <taxon>Miscanthus</taxon>
    </lineage>
</organism>
<keyword evidence="2" id="KW-0472">Membrane</keyword>
<sequence length="207" mass="22778">MSWRWGQSSDATDSSSNEAGHVIATTIRGRNGLPKQVRSVTYIAEHVVGTGSFGVVYQVRIGLRGLTRPMLDQLPKIYRNLGENLYERVLPSIIHETLKAVVAQYNASQLITQREVAAQEAERAKFIVEKAEQDKRSAIIRAQGEAKSAELIGQAIANNPAFLALRQIEAAREISHTMAASSNKVFLDSRDLLLGLQQLNVGGKQKK</sequence>
<reference evidence="3" key="1">
    <citation type="submission" date="2020-10" db="EMBL/GenBank/DDBJ databases">
        <authorList>
            <person name="Han B."/>
            <person name="Lu T."/>
            <person name="Zhao Q."/>
            <person name="Huang X."/>
            <person name="Zhao Y."/>
        </authorList>
    </citation>
    <scope>NUCLEOTIDE SEQUENCE</scope>
</reference>
<dbReference type="OrthoDB" id="275637at2759"/>
<dbReference type="EMBL" id="CAJGYO010000017">
    <property type="protein sequence ID" value="CAD6334771.1"/>
    <property type="molecule type" value="Genomic_DNA"/>
</dbReference>
<gene>
    <name evidence="3" type="ORF">NCGR_LOCUS58869</name>
</gene>
<comment type="caution">
    <text evidence="3">The sequence shown here is derived from an EMBL/GenBank/DDBJ whole genome shotgun (WGS) entry which is preliminary data.</text>
</comment>
<keyword evidence="2" id="KW-0999">Mitochondrion inner membrane</keyword>
<keyword evidence="2" id="KW-0496">Mitochondrion</keyword>
<keyword evidence="4" id="KW-1185">Reference proteome</keyword>
<dbReference type="PANTHER" id="PTHR23222">
    <property type="entry name" value="PROHIBITIN"/>
    <property type="match status" value="1"/>
</dbReference>
<comment type="subcellular location">
    <subcellularLocation>
        <location evidence="2">Mitochondrion inner membrane</location>
    </subcellularLocation>
</comment>
<proteinExistence type="inferred from homology"/>
<accession>A0A811S082</accession>
<dbReference type="InterPro" id="IPR000163">
    <property type="entry name" value="Prohibitin"/>
</dbReference>
<dbReference type="PRINTS" id="PR00679">
    <property type="entry name" value="PROHIBITIN"/>
</dbReference>
<evidence type="ECO:0000313" key="3">
    <source>
        <dbReference type="EMBL" id="CAD6334771.1"/>
    </source>
</evidence>
<protein>
    <recommendedName>
        <fullName evidence="2">Prohibitin</fullName>
    </recommendedName>
</protein>
<dbReference type="PANTHER" id="PTHR23222:SF39">
    <property type="entry name" value="PROHIBITIN"/>
    <property type="match status" value="1"/>
</dbReference>